<name>A0A2H1VW25_SPOFR</name>
<evidence type="ECO:0000259" key="2">
    <source>
        <dbReference type="PROSITE" id="PS50017"/>
    </source>
</evidence>
<dbReference type="CDD" id="cd01670">
    <property type="entry name" value="Death"/>
    <property type="match status" value="1"/>
</dbReference>
<proteinExistence type="predicted"/>
<sequence>MSPINLKVSKLLEMFKGLKSDAVPRAPRPSTETAPPPSQPDENNVNGHRDEEQEEEIVIESISDDEVKKEKKSNKKKKTSSPKKPLTDDEDEYTKTQEEKRGSASSVNVQASGTVCYNIVNSRGVRLGNDYYFGPVTTMGLKTDKEKEPEEEPIKKDNNIRLLMEATIRPDHDYMDYISKNLGKSWKNFFRKLGYTEGRIDTAQLDAVHRGYSISEARYKLLFEWVNNEDDATLGQLATLLWREGERSIVKDLSNIYKKSKNK</sequence>
<feature type="compositionally biased region" description="Basic and acidic residues" evidence="1">
    <location>
        <begin position="93"/>
        <end position="102"/>
    </location>
</feature>
<evidence type="ECO:0000313" key="3">
    <source>
        <dbReference type="EMBL" id="SOQ44404.1"/>
    </source>
</evidence>
<protein>
    <submittedName>
        <fullName evidence="3">SFRICE_009966</fullName>
    </submittedName>
</protein>
<feature type="region of interest" description="Disordered" evidence="1">
    <location>
        <begin position="19"/>
        <end position="107"/>
    </location>
</feature>
<organism evidence="3">
    <name type="scientific">Spodoptera frugiperda</name>
    <name type="common">Fall armyworm</name>
    <dbReference type="NCBI Taxonomy" id="7108"/>
    <lineage>
        <taxon>Eukaryota</taxon>
        <taxon>Metazoa</taxon>
        <taxon>Ecdysozoa</taxon>
        <taxon>Arthropoda</taxon>
        <taxon>Hexapoda</taxon>
        <taxon>Insecta</taxon>
        <taxon>Pterygota</taxon>
        <taxon>Neoptera</taxon>
        <taxon>Endopterygota</taxon>
        <taxon>Lepidoptera</taxon>
        <taxon>Glossata</taxon>
        <taxon>Ditrysia</taxon>
        <taxon>Noctuoidea</taxon>
        <taxon>Noctuidae</taxon>
        <taxon>Amphipyrinae</taxon>
        <taxon>Spodoptera</taxon>
    </lineage>
</organism>
<dbReference type="OrthoDB" id="535509at2759"/>
<accession>A0A2H1VW25</accession>
<dbReference type="SUPFAM" id="SSF47986">
    <property type="entry name" value="DEATH domain"/>
    <property type="match status" value="1"/>
</dbReference>
<feature type="compositionally biased region" description="Basic residues" evidence="1">
    <location>
        <begin position="70"/>
        <end position="81"/>
    </location>
</feature>
<dbReference type="GO" id="GO:0007165">
    <property type="term" value="P:signal transduction"/>
    <property type="evidence" value="ECO:0007669"/>
    <property type="project" value="InterPro"/>
</dbReference>
<feature type="compositionally biased region" description="Acidic residues" evidence="1">
    <location>
        <begin position="52"/>
        <end position="64"/>
    </location>
</feature>
<reference evidence="3" key="1">
    <citation type="submission" date="2016-07" db="EMBL/GenBank/DDBJ databases">
        <authorList>
            <person name="Bretaudeau A."/>
        </authorList>
    </citation>
    <scope>NUCLEOTIDE SEQUENCE</scope>
    <source>
        <strain evidence="3">Rice</strain>
        <tissue evidence="3">Whole body</tissue>
    </source>
</reference>
<dbReference type="AlphaFoldDB" id="A0A2H1VW25"/>
<dbReference type="Gene3D" id="1.10.533.10">
    <property type="entry name" value="Death Domain, Fas"/>
    <property type="match status" value="1"/>
</dbReference>
<feature type="domain" description="Death" evidence="2">
    <location>
        <begin position="178"/>
        <end position="257"/>
    </location>
</feature>
<dbReference type="Pfam" id="PF00531">
    <property type="entry name" value="Death"/>
    <property type="match status" value="1"/>
</dbReference>
<dbReference type="EMBL" id="ODYU01004483">
    <property type="protein sequence ID" value="SOQ44404.1"/>
    <property type="molecule type" value="Genomic_DNA"/>
</dbReference>
<dbReference type="InterPro" id="IPR000488">
    <property type="entry name" value="Death_dom"/>
</dbReference>
<dbReference type="InterPro" id="IPR011029">
    <property type="entry name" value="DEATH-like_dom_sf"/>
</dbReference>
<gene>
    <name evidence="3" type="ORF">SFRICE_009966</name>
</gene>
<dbReference type="PROSITE" id="PS50017">
    <property type="entry name" value="DEATH_DOMAIN"/>
    <property type="match status" value="1"/>
</dbReference>
<evidence type="ECO:0000256" key="1">
    <source>
        <dbReference type="SAM" id="MobiDB-lite"/>
    </source>
</evidence>